<sequence>MNKNPTWFLHRLPEAPHTTMAKSASKCLFLFFLSFLFSCSSGTLVGFSYHVSGNTTTSSPSRTISFLKRNKIAPSQIRVFVEDHRILRTLSNTGVAVDLYLNEALVQNIINSKSSSISGLKSYIMPFLSQVKIKSIVATSGDYTRKYALSVLLSTLKSIHSVLSSLPADRRIKVSVAFPLSFLENMSTSHGRDLHRICDYITQVKSAVIVEANIDGELSMGESFVHSMIERASLANSLLPCTDVPMVLTVKSPAVPSATEVAAFADKVSKALETNTHIISSIVGLYAQVSSMEDFAHKEMKRAEEQIFPSFRRVLSRIFHLKTTLHEADDSPTIFPTTPISTTPPVSTTPYIPTPTIVTVPSTNTVPIAPLNPIPSTTPITVPSTNPADSPVPEANPTTAPPITVPGNPVITNPVTTYPAPAGVVPVTTPVTNPVAPPATSTNAPAVPGQSWCVAKSGASETAVQAALDYACGKVDCSQLQQGGSCYNPTTLQNHASYAFNSYYQKNPVATSCDFGGVATIVTTNPSIGSCTYLSSSSSSSTPTTPSPPASTTPSPPASSTPSPPVSTTPTPLPATTTPPAPTFTSFPPPGEGVSGSGTPPPSVLNSSNPAASGTMPPFGLDSPPSLNTTYSSTSSSASLRPFVSYIFLATALVTRKIVLNM</sequence>
<feature type="compositionally biased region" description="Pro residues" evidence="9">
    <location>
        <begin position="545"/>
        <end position="591"/>
    </location>
</feature>
<feature type="region of interest" description="Disordered" evidence="9">
    <location>
        <begin position="384"/>
        <end position="407"/>
    </location>
</feature>
<dbReference type="SUPFAM" id="SSF51445">
    <property type="entry name" value="(Trans)glycosidases"/>
    <property type="match status" value="1"/>
</dbReference>
<dbReference type="SMART" id="SM00768">
    <property type="entry name" value="X8"/>
    <property type="match status" value="1"/>
</dbReference>
<dbReference type="GO" id="GO:0005886">
    <property type="term" value="C:plasma membrane"/>
    <property type="evidence" value="ECO:0007669"/>
    <property type="project" value="UniProtKB-SubCell"/>
</dbReference>
<evidence type="ECO:0000313" key="11">
    <source>
        <dbReference type="EMBL" id="PRQ42504.1"/>
    </source>
</evidence>
<keyword evidence="2" id="KW-1003">Cell membrane</keyword>
<evidence type="ECO:0000256" key="4">
    <source>
        <dbReference type="ARBA" id="ARBA00022729"/>
    </source>
</evidence>
<dbReference type="AlphaFoldDB" id="A0A2P6R7T9"/>
<name>A0A2P6R7T9_ROSCH</name>
<comment type="subcellular location">
    <subcellularLocation>
        <location evidence="1">Cell membrane</location>
        <topology evidence="1">Lipid-anchor</topology>
        <topology evidence="1">GPI-anchor</topology>
    </subcellularLocation>
</comment>
<dbReference type="OrthoDB" id="417697at2759"/>
<evidence type="ECO:0000256" key="6">
    <source>
        <dbReference type="ARBA" id="ARBA00023157"/>
    </source>
</evidence>
<dbReference type="Gene3D" id="1.20.58.1040">
    <property type="match status" value="1"/>
</dbReference>
<evidence type="ECO:0000256" key="8">
    <source>
        <dbReference type="ARBA" id="ARBA00023288"/>
    </source>
</evidence>
<proteinExistence type="predicted"/>
<keyword evidence="11" id="KW-0378">Hydrolase</keyword>
<organism evidence="11 12">
    <name type="scientific">Rosa chinensis</name>
    <name type="common">China rose</name>
    <dbReference type="NCBI Taxonomy" id="74649"/>
    <lineage>
        <taxon>Eukaryota</taxon>
        <taxon>Viridiplantae</taxon>
        <taxon>Streptophyta</taxon>
        <taxon>Embryophyta</taxon>
        <taxon>Tracheophyta</taxon>
        <taxon>Spermatophyta</taxon>
        <taxon>Magnoliopsida</taxon>
        <taxon>eudicotyledons</taxon>
        <taxon>Gunneridae</taxon>
        <taxon>Pentapetalae</taxon>
        <taxon>rosids</taxon>
        <taxon>fabids</taxon>
        <taxon>Rosales</taxon>
        <taxon>Rosaceae</taxon>
        <taxon>Rosoideae</taxon>
        <taxon>Rosoideae incertae sedis</taxon>
        <taxon>Rosa</taxon>
    </lineage>
</organism>
<dbReference type="GO" id="GO:0009506">
    <property type="term" value="C:plasmodesma"/>
    <property type="evidence" value="ECO:0007669"/>
    <property type="project" value="UniProtKB-ARBA"/>
</dbReference>
<evidence type="ECO:0000256" key="2">
    <source>
        <dbReference type="ARBA" id="ARBA00022475"/>
    </source>
</evidence>
<dbReference type="InterPro" id="IPR012946">
    <property type="entry name" value="X8"/>
</dbReference>
<keyword evidence="7" id="KW-0325">Glycoprotein</keyword>
<dbReference type="InterPro" id="IPR044788">
    <property type="entry name" value="X8_dom_prot"/>
</dbReference>
<dbReference type="OMA" id="SCGSECL"/>
<dbReference type="GO" id="GO:0042973">
    <property type="term" value="F:glucan endo-1,3-beta-D-glucosidase activity"/>
    <property type="evidence" value="ECO:0007669"/>
    <property type="project" value="UniProtKB-EC"/>
</dbReference>
<evidence type="ECO:0000256" key="1">
    <source>
        <dbReference type="ARBA" id="ARBA00004609"/>
    </source>
</evidence>
<dbReference type="EC" id="3.2.1.39" evidence="11"/>
<dbReference type="Proteomes" id="UP000238479">
    <property type="component" value="Chromosome 3"/>
</dbReference>
<dbReference type="PANTHER" id="PTHR31044">
    <property type="entry name" value="BETA-1,3 GLUCANASE"/>
    <property type="match status" value="1"/>
</dbReference>
<dbReference type="GO" id="GO:0098552">
    <property type="term" value="C:side of membrane"/>
    <property type="evidence" value="ECO:0007669"/>
    <property type="project" value="UniProtKB-KW"/>
</dbReference>
<reference evidence="11 12" key="1">
    <citation type="journal article" date="2018" name="Nat. Genet.">
        <title>The Rosa genome provides new insights in the design of modern roses.</title>
        <authorList>
            <person name="Bendahmane M."/>
        </authorList>
    </citation>
    <scope>NUCLEOTIDE SEQUENCE [LARGE SCALE GENOMIC DNA]</scope>
    <source>
        <strain evidence="12">cv. Old Blush</strain>
    </source>
</reference>
<feature type="region of interest" description="Disordered" evidence="9">
    <location>
        <begin position="533"/>
        <end position="636"/>
    </location>
</feature>
<evidence type="ECO:0000256" key="3">
    <source>
        <dbReference type="ARBA" id="ARBA00022622"/>
    </source>
</evidence>
<evidence type="ECO:0000256" key="5">
    <source>
        <dbReference type="ARBA" id="ARBA00023136"/>
    </source>
</evidence>
<dbReference type="FunFam" id="1.20.58.1040:FF:000001">
    <property type="entry name" value="Glucan endo-1,3-beta-glucosidase 4"/>
    <property type="match status" value="1"/>
</dbReference>
<dbReference type="Gene3D" id="3.20.20.80">
    <property type="entry name" value="Glycosidases"/>
    <property type="match status" value="1"/>
</dbReference>
<evidence type="ECO:0000313" key="12">
    <source>
        <dbReference type="Proteomes" id="UP000238479"/>
    </source>
</evidence>
<protein>
    <submittedName>
        <fullName evidence="11">Putative glucan endo-1,3-beta-D-glucosidase</fullName>
        <ecNumber evidence="11">3.2.1.39</ecNumber>
    </submittedName>
</protein>
<dbReference type="EMBL" id="PDCK01000041">
    <property type="protein sequence ID" value="PRQ42504.1"/>
    <property type="molecule type" value="Genomic_DNA"/>
</dbReference>
<dbReference type="Pfam" id="PF07983">
    <property type="entry name" value="X8"/>
    <property type="match status" value="1"/>
</dbReference>
<keyword evidence="4" id="KW-0732">Signal</keyword>
<keyword evidence="11" id="KW-0326">Glycosidase</keyword>
<feature type="domain" description="X8" evidence="10">
    <location>
        <begin position="451"/>
        <end position="533"/>
    </location>
</feature>
<evidence type="ECO:0000256" key="7">
    <source>
        <dbReference type="ARBA" id="ARBA00023180"/>
    </source>
</evidence>
<accession>A0A2P6R7T9</accession>
<feature type="compositionally biased region" description="Low complexity" evidence="9">
    <location>
        <begin position="535"/>
        <end position="544"/>
    </location>
</feature>
<feature type="compositionally biased region" description="Low complexity" evidence="9">
    <location>
        <begin position="623"/>
        <end position="636"/>
    </location>
</feature>
<dbReference type="PANTHER" id="PTHR31044:SF120">
    <property type="entry name" value="CARBOHYDRATE-BINDING X8 DOMAIN SUPERFAMILY PROTEIN"/>
    <property type="match status" value="1"/>
</dbReference>
<keyword evidence="8" id="KW-0449">Lipoprotein</keyword>
<evidence type="ECO:0000256" key="9">
    <source>
        <dbReference type="SAM" id="MobiDB-lite"/>
    </source>
</evidence>
<keyword evidence="12" id="KW-1185">Reference proteome</keyword>
<gene>
    <name evidence="11" type="ORF">RchiOBHm_Chr3g0458371</name>
</gene>
<comment type="caution">
    <text evidence="11">The sequence shown here is derived from an EMBL/GenBank/DDBJ whole genome shotgun (WGS) entry which is preliminary data.</text>
</comment>
<dbReference type="Gramene" id="PRQ42504">
    <property type="protein sequence ID" value="PRQ42504"/>
    <property type="gene ID" value="RchiOBHm_Chr3g0458371"/>
</dbReference>
<keyword evidence="6" id="KW-1015">Disulfide bond</keyword>
<keyword evidence="3" id="KW-0336">GPI-anchor</keyword>
<evidence type="ECO:0000259" key="10">
    <source>
        <dbReference type="SMART" id="SM00768"/>
    </source>
</evidence>
<keyword evidence="5" id="KW-0472">Membrane</keyword>
<dbReference type="STRING" id="74649.A0A2P6R7T9"/>
<dbReference type="InterPro" id="IPR017853">
    <property type="entry name" value="GH"/>
</dbReference>